<evidence type="ECO:0000313" key="2">
    <source>
        <dbReference type="Proteomes" id="UP000663760"/>
    </source>
</evidence>
<dbReference type="Proteomes" id="UP000663760">
    <property type="component" value="Chromosome 16"/>
</dbReference>
<dbReference type="EMBL" id="LR746279">
    <property type="protein sequence ID" value="CAA7409248.1"/>
    <property type="molecule type" value="Genomic_DNA"/>
</dbReference>
<dbReference type="AlphaFoldDB" id="A0A7I8LIV8"/>
<proteinExistence type="predicted"/>
<gene>
    <name evidence="1" type="ORF">SI8410_16019926</name>
</gene>
<organism evidence="1 2">
    <name type="scientific">Spirodela intermedia</name>
    <name type="common">Intermediate duckweed</name>
    <dbReference type="NCBI Taxonomy" id="51605"/>
    <lineage>
        <taxon>Eukaryota</taxon>
        <taxon>Viridiplantae</taxon>
        <taxon>Streptophyta</taxon>
        <taxon>Embryophyta</taxon>
        <taxon>Tracheophyta</taxon>
        <taxon>Spermatophyta</taxon>
        <taxon>Magnoliopsida</taxon>
        <taxon>Liliopsida</taxon>
        <taxon>Araceae</taxon>
        <taxon>Lemnoideae</taxon>
        <taxon>Spirodela</taxon>
    </lineage>
</organism>
<sequence>MTSEVNVNYLLFPTSKDIWEQIKQVLSKGEGEAEIYKVISQASAVTQENDIIYQFLKGLNYIYDQTMAQILGRGKIPNLIEVIAIMKNEES</sequence>
<name>A0A7I8LIV8_SPIIN</name>
<evidence type="ECO:0000313" key="1">
    <source>
        <dbReference type="EMBL" id="CAA7409248.1"/>
    </source>
</evidence>
<protein>
    <submittedName>
        <fullName evidence="1">Uncharacterized protein</fullName>
    </submittedName>
</protein>
<dbReference type="OrthoDB" id="1750575at2759"/>
<keyword evidence="2" id="KW-1185">Reference proteome</keyword>
<reference evidence="1" key="1">
    <citation type="submission" date="2020-02" db="EMBL/GenBank/DDBJ databases">
        <authorList>
            <person name="Scholz U."/>
            <person name="Mascher M."/>
            <person name="Fiebig A."/>
        </authorList>
    </citation>
    <scope>NUCLEOTIDE SEQUENCE</scope>
</reference>
<accession>A0A7I8LIV8</accession>